<accession>A0A6G6ITR9</accession>
<evidence type="ECO:0000313" key="2">
    <source>
        <dbReference type="Proteomes" id="UP000501063"/>
    </source>
</evidence>
<proteinExistence type="predicted"/>
<dbReference type="EMBL" id="CP049140">
    <property type="protein sequence ID" value="QIE85631.1"/>
    <property type="molecule type" value="Genomic_DNA"/>
</dbReference>
<protein>
    <submittedName>
        <fullName evidence="1">Nucleotidyltransferase family protein</fullName>
    </submittedName>
</protein>
<dbReference type="GO" id="GO:0016740">
    <property type="term" value="F:transferase activity"/>
    <property type="evidence" value="ECO:0007669"/>
    <property type="project" value="UniProtKB-KW"/>
</dbReference>
<dbReference type="Pfam" id="PF06042">
    <property type="entry name" value="NTP_transf_6"/>
    <property type="match status" value="1"/>
</dbReference>
<dbReference type="RefSeq" id="WP_024763038.1">
    <property type="nucleotide sequence ID" value="NZ_CP049140.1"/>
</dbReference>
<name>A0A6G6ITR9_PSENT</name>
<dbReference type="InterPro" id="IPR009267">
    <property type="entry name" value="NTP_transf_6"/>
</dbReference>
<organism evidence="1 2">
    <name type="scientific">Pseudomonas nitroreducens</name>
    <dbReference type="NCBI Taxonomy" id="46680"/>
    <lineage>
        <taxon>Bacteria</taxon>
        <taxon>Pseudomonadati</taxon>
        <taxon>Pseudomonadota</taxon>
        <taxon>Gammaproteobacteria</taxon>
        <taxon>Pseudomonadales</taxon>
        <taxon>Pseudomonadaceae</taxon>
        <taxon>Pseudomonas</taxon>
    </lineage>
</organism>
<dbReference type="GeneID" id="300410811"/>
<dbReference type="AlphaFoldDB" id="A0A6G6ITR9"/>
<reference evidence="1 2" key="1">
    <citation type="submission" date="2020-02" db="EMBL/GenBank/DDBJ databases">
        <title>Integrative conjugative elements (ICEs) and plasmids drive adaptation of Pseudomonas nitroreducens strain HBP1 to wastewater environment.</title>
        <authorList>
            <person name="Sentchilo V."/>
            <person name="Carraro N."/>
            <person name="Bertelli C."/>
            <person name="van der Meer J.R."/>
        </authorList>
    </citation>
    <scope>NUCLEOTIDE SEQUENCE [LARGE SCALE GENOMIC DNA]</scope>
    <source>
        <strain evidence="1 2">HBP1</strain>
    </source>
</reference>
<dbReference type="Proteomes" id="UP000501063">
    <property type="component" value="Chromosome"/>
</dbReference>
<sequence>MPPPGERKLLALIAGQPERMHLLRVVRDHGPAGAWIAAGFVRNAVWDALHGYGEPTPLSDIDVLYFSADCLEPEADYAWERRLLGVCTDVPWSVRNQARMHLRNGDSPYRDCADAMIHWPEVCTVVAVRLSDESLQLLAPLGIDDIWELRVRPTEHFRGKPDIYRARLAAKNWPARWPKLRIEPL</sequence>
<evidence type="ECO:0000313" key="1">
    <source>
        <dbReference type="EMBL" id="QIE85631.1"/>
    </source>
</evidence>
<dbReference type="PANTHER" id="PTHR39166">
    <property type="entry name" value="BLL1166 PROTEIN"/>
    <property type="match status" value="1"/>
</dbReference>
<dbReference type="KEGG" id="pnt:G5B91_04865"/>
<keyword evidence="1" id="KW-0808">Transferase</keyword>
<gene>
    <name evidence="1" type="ORF">G5B91_04865</name>
</gene>
<dbReference type="PANTHER" id="PTHR39166:SF1">
    <property type="entry name" value="BLL1166 PROTEIN"/>
    <property type="match status" value="1"/>
</dbReference>